<evidence type="ECO:0000256" key="1">
    <source>
        <dbReference type="SAM" id="Phobius"/>
    </source>
</evidence>
<feature type="transmembrane region" description="Helical" evidence="1">
    <location>
        <begin position="136"/>
        <end position="158"/>
    </location>
</feature>
<proteinExistence type="predicted"/>
<feature type="transmembrane region" description="Helical" evidence="1">
    <location>
        <begin position="109"/>
        <end position="130"/>
    </location>
</feature>
<reference evidence="2 3" key="1">
    <citation type="submission" date="2024-03" db="EMBL/GenBank/DDBJ databases">
        <title>The genome assembly and annotation of the cricket Gryllus longicercus Weissman &amp; Gray.</title>
        <authorList>
            <person name="Szrajer S."/>
            <person name="Gray D."/>
            <person name="Ylla G."/>
        </authorList>
    </citation>
    <scope>NUCLEOTIDE SEQUENCE [LARGE SCALE GENOMIC DNA]</scope>
    <source>
        <strain evidence="2">DAG 2021-001</strain>
        <tissue evidence="2">Whole body minus gut</tissue>
    </source>
</reference>
<feature type="transmembrane region" description="Helical" evidence="1">
    <location>
        <begin position="21"/>
        <end position="41"/>
    </location>
</feature>
<gene>
    <name evidence="2" type="ORF">R5R35_008037</name>
</gene>
<evidence type="ECO:0000313" key="3">
    <source>
        <dbReference type="Proteomes" id="UP001378592"/>
    </source>
</evidence>
<name>A0AAN9VR78_9ORTH</name>
<sequence>MPEYNIMPAKCCCCSLQTASIVVGIFSLIFALIFMGVTAAFSNGLGRASCSTTCMNYNCTSKCTPPSEAEKMVSNLLAILAVINAVEVIMSIGMIWGASKRILPWVTGWLVVSASWMLLHGTIALSFLFASSDPGVVVLVSVLGIIILGTTLLFMLTVTSFHQEISKTLLDPNPLALASAPSISVEEFPPVYENILNKK</sequence>
<protein>
    <submittedName>
        <fullName evidence="2">Uncharacterized protein</fullName>
    </submittedName>
</protein>
<accession>A0AAN9VR78</accession>
<dbReference type="PANTHER" id="PTHR36694">
    <property type="entry name" value="PASIFLORA 1, ISOFORM A-RELATED"/>
    <property type="match status" value="1"/>
</dbReference>
<keyword evidence="1" id="KW-0472">Membrane</keyword>
<evidence type="ECO:0000313" key="2">
    <source>
        <dbReference type="EMBL" id="KAK7869815.1"/>
    </source>
</evidence>
<dbReference type="AlphaFoldDB" id="A0AAN9VR78"/>
<organism evidence="2 3">
    <name type="scientific">Gryllus longicercus</name>
    <dbReference type="NCBI Taxonomy" id="2509291"/>
    <lineage>
        <taxon>Eukaryota</taxon>
        <taxon>Metazoa</taxon>
        <taxon>Ecdysozoa</taxon>
        <taxon>Arthropoda</taxon>
        <taxon>Hexapoda</taxon>
        <taxon>Insecta</taxon>
        <taxon>Pterygota</taxon>
        <taxon>Neoptera</taxon>
        <taxon>Polyneoptera</taxon>
        <taxon>Orthoptera</taxon>
        <taxon>Ensifera</taxon>
        <taxon>Gryllidea</taxon>
        <taxon>Grylloidea</taxon>
        <taxon>Gryllidae</taxon>
        <taxon>Gryllinae</taxon>
        <taxon>Gryllus</taxon>
    </lineage>
</organism>
<keyword evidence="1" id="KW-0812">Transmembrane</keyword>
<dbReference type="EMBL" id="JAZDUA010000068">
    <property type="protein sequence ID" value="KAK7869815.1"/>
    <property type="molecule type" value="Genomic_DNA"/>
</dbReference>
<comment type="caution">
    <text evidence="2">The sequence shown here is derived from an EMBL/GenBank/DDBJ whole genome shotgun (WGS) entry which is preliminary data.</text>
</comment>
<dbReference type="Proteomes" id="UP001378592">
    <property type="component" value="Unassembled WGS sequence"/>
</dbReference>
<keyword evidence="3" id="KW-1185">Reference proteome</keyword>
<dbReference type="PANTHER" id="PTHR36694:SF11">
    <property type="entry name" value="LP21121P-RELATED"/>
    <property type="match status" value="1"/>
</dbReference>
<feature type="transmembrane region" description="Helical" evidence="1">
    <location>
        <begin position="76"/>
        <end position="97"/>
    </location>
</feature>
<keyword evidence="1" id="KW-1133">Transmembrane helix</keyword>